<name>A0A7S0GHZ2_9STRA</name>
<gene>
    <name evidence="2" type="ORF">PINE0816_LOCUS17584</name>
</gene>
<dbReference type="EMBL" id="HBEL01037712">
    <property type="protein sequence ID" value="CAD8421430.1"/>
    <property type="molecule type" value="Transcribed_RNA"/>
</dbReference>
<accession>A0A7S0GHZ2</accession>
<proteinExistence type="predicted"/>
<sequence>MVRMHLLPDAGVVTQLIGWMMPPIVYMYQAGHFLLSTFTLKDTGIFASFVLLFSMFVVYTGVLLGLAIGSTPVATGLKSRLIALVLALINLGYVFYEHPFFRFIWRKNGEWVYDEENMSFPSVALPTDVGLSDFEPEQIYDLHRYYFFLGLSTSGALLLLAQYGPGKIAAQKDEVLLPVVARNRD</sequence>
<evidence type="ECO:0000313" key="2">
    <source>
        <dbReference type="EMBL" id="CAD8421430.1"/>
    </source>
</evidence>
<protein>
    <submittedName>
        <fullName evidence="2">Uncharacterized protein</fullName>
    </submittedName>
</protein>
<evidence type="ECO:0000256" key="1">
    <source>
        <dbReference type="SAM" id="Phobius"/>
    </source>
</evidence>
<dbReference type="AlphaFoldDB" id="A0A7S0GHZ2"/>
<keyword evidence="1" id="KW-0472">Membrane</keyword>
<feature type="transmembrane region" description="Helical" evidence="1">
    <location>
        <begin position="80"/>
        <end position="96"/>
    </location>
</feature>
<keyword evidence="1" id="KW-0812">Transmembrane</keyword>
<reference evidence="2" key="1">
    <citation type="submission" date="2021-01" db="EMBL/GenBank/DDBJ databases">
        <authorList>
            <person name="Corre E."/>
            <person name="Pelletier E."/>
            <person name="Niang G."/>
            <person name="Scheremetjew M."/>
            <person name="Finn R."/>
            <person name="Kale V."/>
            <person name="Holt S."/>
            <person name="Cochrane G."/>
            <person name="Meng A."/>
            <person name="Brown T."/>
            <person name="Cohen L."/>
        </authorList>
    </citation>
    <scope>NUCLEOTIDE SEQUENCE</scope>
    <source>
        <strain evidence="2">CCAP1064/1</strain>
    </source>
</reference>
<organism evidence="2">
    <name type="scientific">Proboscia inermis</name>
    <dbReference type="NCBI Taxonomy" id="420281"/>
    <lineage>
        <taxon>Eukaryota</taxon>
        <taxon>Sar</taxon>
        <taxon>Stramenopiles</taxon>
        <taxon>Ochrophyta</taxon>
        <taxon>Bacillariophyta</taxon>
        <taxon>Coscinodiscophyceae</taxon>
        <taxon>Rhizosoleniophycidae</taxon>
        <taxon>Rhizosoleniales</taxon>
        <taxon>Rhizosoleniaceae</taxon>
        <taxon>Proboscia</taxon>
    </lineage>
</organism>
<feature type="transmembrane region" description="Helical" evidence="1">
    <location>
        <begin position="12"/>
        <end position="31"/>
    </location>
</feature>
<keyword evidence="1" id="KW-1133">Transmembrane helix</keyword>
<feature type="transmembrane region" description="Helical" evidence="1">
    <location>
        <begin position="43"/>
        <end position="68"/>
    </location>
</feature>